<gene>
    <name evidence="4" type="ORF">BC781_1011195</name>
</gene>
<organism evidence="4 5">
    <name type="scientific">Sediminitomix flava</name>
    <dbReference type="NCBI Taxonomy" id="379075"/>
    <lineage>
        <taxon>Bacteria</taxon>
        <taxon>Pseudomonadati</taxon>
        <taxon>Bacteroidota</taxon>
        <taxon>Cytophagia</taxon>
        <taxon>Cytophagales</taxon>
        <taxon>Flammeovirgaceae</taxon>
        <taxon>Sediminitomix</taxon>
    </lineage>
</organism>
<keyword evidence="5" id="KW-1185">Reference proteome</keyword>
<evidence type="ECO:0000256" key="2">
    <source>
        <dbReference type="ARBA" id="ARBA00023136"/>
    </source>
</evidence>
<feature type="domain" description="Bacterial surface antigen (D15)" evidence="3">
    <location>
        <begin position="119"/>
        <end position="396"/>
    </location>
</feature>
<proteinExistence type="predicted"/>
<protein>
    <submittedName>
        <fullName evidence="4">Surface antigen-like protein</fullName>
    </submittedName>
</protein>
<dbReference type="AlphaFoldDB" id="A0A315ZGV2"/>
<comment type="subcellular location">
    <subcellularLocation>
        <location evidence="1">Membrane</location>
    </subcellularLocation>
</comment>
<dbReference type="EMBL" id="QGDO01000001">
    <property type="protein sequence ID" value="PWJ44816.1"/>
    <property type="molecule type" value="Genomic_DNA"/>
</dbReference>
<accession>A0A315ZGV2</accession>
<comment type="caution">
    <text evidence="4">The sequence shown here is derived from an EMBL/GenBank/DDBJ whole genome shotgun (WGS) entry which is preliminary data.</text>
</comment>
<dbReference type="InterPro" id="IPR000184">
    <property type="entry name" value="Bac_surfAg_D15"/>
</dbReference>
<name>A0A315ZGV2_SEDFL</name>
<dbReference type="GO" id="GO:0019867">
    <property type="term" value="C:outer membrane"/>
    <property type="evidence" value="ECO:0007669"/>
    <property type="project" value="InterPro"/>
</dbReference>
<evidence type="ECO:0000256" key="1">
    <source>
        <dbReference type="ARBA" id="ARBA00004370"/>
    </source>
</evidence>
<dbReference type="RefSeq" id="WP_211323668.1">
    <property type="nucleotide sequence ID" value="NZ_QGDO01000001.1"/>
</dbReference>
<reference evidence="4 5" key="1">
    <citation type="submission" date="2018-03" db="EMBL/GenBank/DDBJ databases">
        <title>Genomic Encyclopedia of Archaeal and Bacterial Type Strains, Phase II (KMG-II): from individual species to whole genera.</title>
        <authorList>
            <person name="Goeker M."/>
        </authorList>
    </citation>
    <scope>NUCLEOTIDE SEQUENCE [LARGE SCALE GENOMIC DNA]</scope>
    <source>
        <strain evidence="4 5">DSM 28229</strain>
    </source>
</reference>
<dbReference type="Proteomes" id="UP000245535">
    <property type="component" value="Unassembled WGS sequence"/>
</dbReference>
<dbReference type="Pfam" id="PF01103">
    <property type="entry name" value="Omp85"/>
    <property type="match status" value="1"/>
</dbReference>
<dbReference type="Gene3D" id="2.40.160.50">
    <property type="entry name" value="membrane protein fhac: a member of the omp85/tpsb transporter family"/>
    <property type="match status" value="1"/>
</dbReference>
<evidence type="ECO:0000313" key="4">
    <source>
        <dbReference type="EMBL" id="PWJ44816.1"/>
    </source>
</evidence>
<evidence type="ECO:0000313" key="5">
    <source>
        <dbReference type="Proteomes" id="UP000245535"/>
    </source>
</evidence>
<evidence type="ECO:0000259" key="3">
    <source>
        <dbReference type="Pfam" id="PF01103"/>
    </source>
</evidence>
<keyword evidence="2" id="KW-0472">Membrane</keyword>
<sequence>MTLSIRLFTSMNYYFKHLLFILLFVIGINISTNAQENIKADSTALLQETDTTKQEKNFRFSILGGPGYTPDFGFLIGGSMLFTFRTEDDPDLKRSVVPFAFAVMFEGGLNLLTRPQLFFNEDRFRLFGNFSYVNIQDNYYGVGFETNKNTERSSSTTEFRRTGYQINPIFLFKIADSDFYIGPSLDFLHSTMDNPSEGVVNDPNYIEQGGTEDGIKYYSSGIGLNLSYDTRDIPANPYKGMLLEANATYYADIFGATNSYSVYTLQYRQFQSLPFIGERKVLAWHVKTRLTTGDVPLTSLSIVGSPFDIRGYYAGQYRDANSLLGVVEYRHMFNTPGGTKFSRLLSKTGFAVWGGMGTIGPSLDELSEILPNYGIGLRIEVQPRMNFRIDVGKNPINNQTLLYFNMTEAF</sequence>